<accession>A0A1I4BYK6</accession>
<dbReference type="InterPro" id="IPR052516">
    <property type="entry name" value="N-heterocyclic_Hydroxylase"/>
</dbReference>
<dbReference type="InterPro" id="IPR008274">
    <property type="entry name" value="AldOxase/xan_DH_MoCoBD1"/>
</dbReference>
<evidence type="ECO:0000313" key="2">
    <source>
        <dbReference type="EMBL" id="SFK73603.1"/>
    </source>
</evidence>
<dbReference type="Pfam" id="PF02738">
    <property type="entry name" value="MoCoBD_1"/>
    <property type="match status" value="1"/>
</dbReference>
<dbReference type="SMART" id="SM01008">
    <property type="entry name" value="Ald_Xan_dh_C"/>
    <property type="match status" value="1"/>
</dbReference>
<dbReference type="SUPFAM" id="SSF56003">
    <property type="entry name" value="Molybdenum cofactor-binding domain"/>
    <property type="match status" value="2"/>
</dbReference>
<dbReference type="PANTHER" id="PTHR47495">
    <property type="entry name" value="ALDEHYDE DEHYDROGENASE"/>
    <property type="match status" value="1"/>
</dbReference>
<dbReference type="InterPro" id="IPR046867">
    <property type="entry name" value="AldOxase/xan_DH_MoCoBD2"/>
</dbReference>
<dbReference type="Gene3D" id="3.90.1170.50">
    <property type="entry name" value="Aldehyde oxidase/xanthine dehydrogenase, a/b hammerhead"/>
    <property type="match status" value="1"/>
</dbReference>
<dbReference type="EMBL" id="FOSL01000011">
    <property type="protein sequence ID" value="SFK73603.1"/>
    <property type="molecule type" value="Genomic_DNA"/>
</dbReference>
<dbReference type="Proteomes" id="UP000323300">
    <property type="component" value="Unassembled WGS sequence"/>
</dbReference>
<dbReference type="AlphaFoldDB" id="A0A1I4BYK6"/>
<organism evidence="2 3">
    <name type="scientific">Neomesorhizobium albiziae</name>
    <dbReference type="NCBI Taxonomy" id="335020"/>
    <lineage>
        <taxon>Bacteria</taxon>
        <taxon>Pseudomonadati</taxon>
        <taxon>Pseudomonadota</taxon>
        <taxon>Alphaproteobacteria</taxon>
        <taxon>Hyphomicrobiales</taxon>
        <taxon>Phyllobacteriaceae</taxon>
        <taxon>Neomesorhizobium</taxon>
    </lineage>
</organism>
<sequence>MRKTGISRREFGIGFGTLVAAFSLEPVASLAQVVEGAAPVSFAKNGRLDAWIRVGADGAVTIFTGKAELGQGILTALSQIAAEELDLAIEQINIISADTTRGPDEGYTYGSQSIEQSGMALRVAGAQARAVLMAAAATRLNVAVETLSVERGSVRSQDGRQVSYAEIATGDPELLRRDVSSAVRVKKAADYKIVGKSVPRIDFPQKVTGEAAFLQDMRLPGMLFGRVVRPPRAGAQLLSFEEAAVRALPGVSTVVRKGSFLGVVAAREEQAIAAMQLLREISRWTEDGPRLPRSSNLPDELRKFAKEDVVVSDTGQGDAAGIVHQWVEASYSRPYLSQAAIGPSCAVAHFADGRMTVWSHTQGAFPLRGDLAKALQLPAERVDVIHMQGSGCYGHNGADDVALDAALLAIAVEGQPVKLQWMRDDEFIWSPSSPAMAMKARAGLSADGKIVDWQYELWSNTHATRPGQPGGLNLLASWYFDEPFHVSPPLKIPQPYGNGDRNAVPLYDLPRQRIVNHLLTDMPIRTGSLRTLGGHGNIYAIECFMDELAMAAGRDPVEFRLAHLSDPRGRAVIEAAATKAGWAPNSRSDGRHGRGFAYARYKNISTFAAVVVDVDVDPSSGAVRVLKAVAAIDVGQIINPDGVISQTEGGLIQGISWALKEQIMFDERAVTSRDWADYPILTFDEAPEIEVVLIDRPNEPSIGAGEGSVGPASAALANALAHATGRRVRDLPLTSNRIYKGRIG</sequence>
<protein>
    <submittedName>
        <fullName evidence="2">CO or xanthine dehydrogenase, Mo-binding subunit</fullName>
    </submittedName>
</protein>
<dbReference type="InterPro" id="IPR000674">
    <property type="entry name" value="Ald_Oxase/Xan_DH_a/b"/>
</dbReference>
<evidence type="ECO:0000313" key="3">
    <source>
        <dbReference type="Proteomes" id="UP000323300"/>
    </source>
</evidence>
<dbReference type="PANTHER" id="PTHR47495:SF1">
    <property type="entry name" value="BLL3820 PROTEIN"/>
    <property type="match status" value="1"/>
</dbReference>
<proteinExistence type="predicted"/>
<dbReference type="GO" id="GO:0016491">
    <property type="term" value="F:oxidoreductase activity"/>
    <property type="evidence" value="ECO:0007669"/>
    <property type="project" value="InterPro"/>
</dbReference>
<dbReference type="Pfam" id="PF20256">
    <property type="entry name" value="MoCoBD_2"/>
    <property type="match status" value="2"/>
</dbReference>
<feature type="domain" description="Aldehyde oxidase/xanthine dehydrogenase a/b hammerhead" evidence="1">
    <location>
        <begin position="208"/>
        <end position="289"/>
    </location>
</feature>
<evidence type="ECO:0000259" key="1">
    <source>
        <dbReference type="SMART" id="SM01008"/>
    </source>
</evidence>
<dbReference type="Gene3D" id="3.30.365.10">
    <property type="entry name" value="Aldehyde oxidase/xanthine dehydrogenase, molybdopterin binding domain"/>
    <property type="match status" value="4"/>
</dbReference>
<keyword evidence="3" id="KW-1185">Reference proteome</keyword>
<name>A0A1I4BYK6_9HYPH</name>
<gene>
    <name evidence="2" type="ORF">SAMN04488498_111132</name>
</gene>
<dbReference type="InterPro" id="IPR037165">
    <property type="entry name" value="AldOxase/xan_DH_Mopterin-bd_sf"/>
</dbReference>
<dbReference type="PIRSF" id="PIRSF036389">
    <property type="entry name" value="IOR_B"/>
    <property type="match status" value="1"/>
</dbReference>
<reference evidence="2 3" key="1">
    <citation type="submission" date="2016-10" db="EMBL/GenBank/DDBJ databases">
        <authorList>
            <person name="Varghese N."/>
            <person name="Submissions S."/>
        </authorList>
    </citation>
    <scope>NUCLEOTIDE SEQUENCE [LARGE SCALE GENOMIC DNA]</scope>
    <source>
        <strain evidence="2 3">DSM 21822</strain>
    </source>
</reference>
<dbReference type="InterPro" id="IPR012368">
    <property type="entry name" value="OxRdtase_Mopterin-bd_su_IorB"/>
</dbReference>